<evidence type="ECO:0000313" key="3">
    <source>
        <dbReference type="Proteomes" id="UP001054945"/>
    </source>
</evidence>
<feature type="compositionally biased region" description="Polar residues" evidence="1">
    <location>
        <begin position="64"/>
        <end position="82"/>
    </location>
</feature>
<dbReference type="Proteomes" id="UP001054945">
    <property type="component" value="Unassembled WGS sequence"/>
</dbReference>
<proteinExistence type="predicted"/>
<accession>A0AAV4VV43</accession>
<name>A0AAV4VV43_CAEEX</name>
<gene>
    <name evidence="2" type="ORF">CEXT_598981</name>
</gene>
<dbReference type="AlphaFoldDB" id="A0AAV4VV43"/>
<sequence length="226" mass="24655">MPRWQHAQTYILRGADGGSSEWQAASIRPDVPRTTRGLMPNEPETQNSSGPGARPALGGHSASVVPSENRVLSSHTSQSQIRHSSRAIGAGLGQGWAQTGPVGRTVWQHDLNHPGLPCHSKTSNMSLWQQKNQSCPSSKRLEQAIKEEEERIFNVIVKGIVRCYSCRQQKVVSTERLASRHCLCSVISRSQGRAKEAAELKQEEAKSTKCVVHGVLVFASGLKCGK</sequence>
<evidence type="ECO:0000313" key="2">
    <source>
        <dbReference type="EMBL" id="GIY73185.1"/>
    </source>
</evidence>
<reference evidence="2 3" key="1">
    <citation type="submission" date="2021-06" db="EMBL/GenBank/DDBJ databases">
        <title>Caerostris extrusa draft genome.</title>
        <authorList>
            <person name="Kono N."/>
            <person name="Arakawa K."/>
        </authorList>
    </citation>
    <scope>NUCLEOTIDE SEQUENCE [LARGE SCALE GENOMIC DNA]</scope>
</reference>
<keyword evidence="3" id="KW-1185">Reference proteome</keyword>
<feature type="region of interest" description="Disordered" evidence="1">
    <location>
        <begin position="15"/>
        <end position="84"/>
    </location>
</feature>
<evidence type="ECO:0000256" key="1">
    <source>
        <dbReference type="SAM" id="MobiDB-lite"/>
    </source>
</evidence>
<dbReference type="EMBL" id="BPLR01015042">
    <property type="protein sequence ID" value="GIY73185.1"/>
    <property type="molecule type" value="Genomic_DNA"/>
</dbReference>
<comment type="caution">
    <text evidence="2">The sequence shown here is derived from an EMBL/GenBank/DDBJ whole genome shotgun (WGS) entry which is preliminary data.</text>
</comment>
<organism evidence="2 3">
    <name type="scientific">Caerostris extrusa</name>
    <name type="common">Bark spider</name>
    <name type="synonym">Caerostris bankana</name>
    <dbReference type="NCBI Taxonomy" id="172846"/>
    <lineage>
        <taxon>Eukaryota</taxon>
        <taxon>Metazoa</taxon>
        <taxon>Ecdysozoa</taxon>
        <taxon>Arthropoda</taxon>
        <taxon>Chelicerata</taxon>
        <taxon>Arachnida</taxon>
        <taxon>Araneae</taxon>
        <taxon>Araneomorphae</taxon>
        <taxon>Entelegynae</taxon>
        <taxon>Araneoidea</taxon>
        <taxon>Araneidae</taxon>
        <taxon>Caerostris</taxon>
    </lineage>
</organism>
<protein>
    <submittedName>
        <fullName evidence="2">Uncharacterized protein</fullName>
    </submittedName>
</protein>